<evidence type="ECO:0000313" key="3">
    <source>
        <dbReference type="Proteomes" id="UP000550707"/>
    </source>
</evidence>
<name>A0A7J8I980_MOLMO</name>
<dbReference type="AlphaFoldDB" id="A0A7J8I980"/>
<reference evidence="2 3" key="1">
    <citation type="journal article" date="2020" name="Nature">
        <title>Six reference-quality genomes reveal evolution of bat adaptations.</title>
        <authorList>
            <person name="Jebb D."/>
            <person name="Huang Z."/>
            <person name="Pippel M."/>
            <person name="Hughes G.M."/>
            <person name="Lavrichenko K."/>
            <person name="Devanna P."/>
            <person name="Winkler S."/>
            <person name="Jermiin L.S."/>
            <person name="Skirmuntt E.C."/>
            <person name="Katzourakis A."/>
            <person name="Burkitt-Gray L."/>
            <person name="Ray D.A."/>
            <person name="Sullivan K.A.M."/>
            <person name="Roscito J.G."/>
            <person name="Kirilenko B.M."/>
            <person name="Davalos L.M."/>
            <person name="Corthals A.P."/>
            <person name="Power M.L."/>
            <person name="Jones G."/>
            <person name="Ransome R.D."/>
            <person name="Dechmann D.K.N."/>
            <person name="Locatelli A.G."/>
            <person name="Puechmaille S.J."/>
            <person name="Fedrigo O."/>
            <person name="Jarvis E.D."/>
            <person name="Hiller M."/>
            <person name="Vernes S.C."/>
            <person name="Myers E.W."/>
            <person name="Teeling E.C."/>
        </authorList>
    </citation>
    <scope>NUCLEOTIDE SEQUENCE [LARGE SCALE GENOMIC DNA]</scope>
    <source>
        <strain evidence="2">MMolMol1</strain>
        <tissue evidence="2">Muscle</tissue>
    </source>
</reference>
<accession>A0A7J8I980</accession>
<sequence>MELEVGDRGFLKITFSSVTTWTVRGARGWDQMHPPPPLPMPPVAARTPYSPGLGVPACLAMEPGTNCGKKQPQLCPCGPSGHQSLRPSQQGPGQLPGPGPHLTAGAKAQILPGLRRLQWLTLHTAPTGYRLAGADFLSSTQLSPAGLGAQGALGKPAPSDLQLVRKSHEGSHAAATFHWAVRLHHPRASHCPQQNGKKPCSRTQWELTLRGQGVGDRARLCGDHVCWPVPPAIW</sequence>
<proteinExistence type="predicted"/>
<feature type="region of interest" description="Disordered" evidence="1">
    <location>
        <begin position="78"/>
        <end position="103"/>
    </location>
</feature>
<gene>
    <name evidence="2" type="ORF">HJG59_010662</name>
</gene>
<evidence type="ECO:0000313" key="2">
    <source>
        <dbReference type="EMBL" id="KAF6480868.1"/>
    </source>
</evidence>
<protein>
    <submittedName>
        <fullName evidence="2">Uncharacterized protein</fullName>
    </submittedName>
</protein>
<dbReference type="EMBL" id="JACASF010000004">
    <property type="protein sequence ID" value="KAF6480868.1"/>
    <property type="molecule type" value="Genomic_DNA"/>
</dbReference>
<evidence type="ECO:0000256" key="1">
    <source>
        <dbReference type="SAM" id="MobiDB-lite"/>
    </source>
</evidence>
<dbReference type="Proteomes" id="UP000550707">
    <property type="component" value="Unassembled WGS sequence"/>
</dbReference>
<comment type="caution">
    <text evidence="2">The sequence shown here is derived from an EMBL/GenBank/DDBJ whole genome shotgun (WGS) entry which is preliminary data.</text>
</comment>
<organism evidence="2 3">
    <name type="scientific">Molossus molossus</name>
    <name type="common">Pallas' mastiff bat</name>
    <name type="synonym">Vespertilio molossus</name>
    <dbReference type="NCBI Taxonomy" id="27622"/>
    <lineage>
        <taxon>Eukaryota</taxon>
        <taxon>Metazoa</taxon>
        <taxon>Chordata</taxon>
        <taxon>Craniata</taxon>
        <taxon>Vertebrata</taxon>
        <taxon>Euteleostomi</taxon>
        <taxon>Mammalia</taxon>
        <taxon>Eutheria</taxon>
        <taxon>Laurasiatheria</taxon>
        <taxon>Chiroptera</taxon>
        <taxon>Yangochiroptera</taxon>
        <taxon>Molossidae</taxon>
        <taxon>Molossus</taxon>
    </lineage>
</organism>
<keyword evidence="3" id="KW-1185">Reference proteome</keyword>
<dbReference type="InParanoid" id="A0A7J8I980"/>